<keyword evidence="2" id="KW-1185">Reference proteome</keyword>
<dbReference type="Proteomes" id="UP001374952">
    <property type="component" value="Unassembled WGS sequence"/>
</dbReference>
<accession>A0ACC6R4V5</accession>
<organism evidence="1 2">
    <name type="scientific">Pseudoalteromonas undina</name>
    <dbReference type="NCBI Taxonomy" id="43660"/>
    <lineage>
        <taxon>Bacteria</taxon>
        <taxon>Pseudomonadati</taxon>
        <taxon>Pseudomonadota</taxon>
        <taxon>Gammaproteobacteria</taxon>
        <taxon>Alteromonadales</taxon>
        <taxon>Pseudoalteromonadaceae</taxon>
        <taxon>Pseudoalteromonas</taxon>
    </lineage>
</organism>
<proteinExistence type="predicted"/>
<dbReference type="EMBL" id="JBAKAX010000006">
    <property type="protein sequence ID" value="MEL0604083.1"/>
    <property type="molecule type" value="Genomic_DNA"/>
</dbReference>
<comment type="caution">
    <text evidence="1">The sequence shown here is derived from an EMBL/GenBank/DDBJ whole genome shotgun (WGS) entry which is preliminary data.</text>
</comment>
<protein>
    <submittedName>
        <fullName evidence="1">Cellulase family glycosylhydrolase</fullName>
    </submittedName>
</protein>
<sequence length="612" mass="69993">MRAIFLIIFLMCSTAFASDKSFDNFITVDGTKLMDGDEEFRFLSFNVPTLNYVEDEMAFETANPYALPSEFELHDLFKTVNQLGGRVIRSYTIPVRNNNFPDESITFVESPGVFNEEAFKAMDMAIALAGEYKVRLVVPLLNNWPWMGGRPNYADFRGKKSEDFWTDRQLIEDFKATVNYVLNRTNTITGIKYKDDPTIMAWETGNELENPASWAIEISRYIKSIDDNHLLIDGFNAIHLEKEDVWVQQYSIDEPTIDMVNTHHYEGSPDKMLKNIKKTVEMIGGKKPVFLGEFGFISTTGVEKVLDYVISEPAIPGTFLWSLRRHHPEGGFYQHSEPVGYGLYRAYHWPGFDDGHIYDERNLLKLYREKAFEIQGKVAPKIVVPEAPKLLPFKESPKFSWQGSAGASGYNIQRSPSGKSTWRTIAYNVEDLDTPGFDLYSDTTAEVGKSYYYRVVALNQAGNSKPSNIVGPVEIKYLTQVDKARNFAVLDESKGIELKTGNYRSYKEAFSRLSGKKGSWIKYDVSAPIQRVEVFTYERSQENALSFEYADSSLIYRPVNAKVSNFSSKEKNYDYLIPKKYTLSGLDYGRIKIIFLDKSEIVRSEIDYITKD</sequence>
<gene>
    <name evidence="1" type="ORF">V6250_07880</name>
</gene>
<evidence type="ECO:0000313" key="2">
    <source>
        <dbReference type="Proteomes" id="UP001374952"/>
    </source>
</evidence>
<reference evidence="1" key="1">
    <citation type="submission" date="2024-02" db="EMBL/GenBank/DDBJ databases">
        <title>Bacteria isolated from the canopy kelp, Nereocystis luetkeana.</title>
        <authorList>
            <person name="Pfister C.A."/>
            <person name="Younker I.T."/>
            <person name="Light S.H."/>
        </authorList>
    </citation>
    <scope>NUCLEOTIDE SEQUENCE</scope>
    <source>
        <strain evidence="1">TN.2.01</strain>
    </source>
</reference>
<evidence type="ECO:0000313" key="1">
    <source>
        <dbReference type="EMBL" id="MEL0604083.1"/>
    </source>
</evidence>
<name>A0ACC6R4V5_9GAMM</name>